<dbReference type="GO" id="GO:0003677">
    <property type="term" value="F:DNA binding"/>
    <property type="evidence" value="ECO:0007669"/>
    <property type="project" value="InterPro"/>
</dbReference>
<proteinExistence type="inferred from homology"/>
<evidence type="ECO:0000256" key="4">
    <source>
        <dbReference type="ARBA" id="ARBA00023163"/>
    </source>
</evidence>
<dbReference type="Gene3D" id="1.10.10.10">
    <property type="entry name" value="Winged helix-like DNA-binding domain superfamily/Winged helix DNA-binding domain"/>
    <property type="match status" value="1"/>
</dbReference>
<dbReference type="EMBL" id="FNRA01000009">
    <property type="protein sequence ID" value="SEB06560.1"/>
    <property type="molecule type" value="Genomic_DNA"/>
</dbReference>
<dbReference type="InterPro" id="IPR013325">
    <property type="entry name" value="RNA_pol_sigma_r2"/>
</dbReference>
<evidence type="ECO:0000313" key="7">
    <source>
        <dbReference type="EMBL" id="SEB06560.1"/>
    </source>
</evidence>
<dbReference type="Proteomes" id="UP000198850">
    <property type="component" value="Unassembled WGS sequence"/>
</dbReference>
<evidence type="ECO:0000256" key="3">
    <source>
        <dbReference type="ARBA" id="ARBA00023082"/>
    </source>
</evidence>
<evidence type="ECO:0000313" key="8">
    <source>
        <dbReference type="Proteomes" id="UP000198850"/>
    </source>
</evidence>
<dbReference type="InterPro" id="IPR007627">
    <property type="entry name" value="RNA_pol_sigma70_r2"/>
</dbReference>
<protein>
    <submittedName>
        <fullName evidence="7">RNA polymerase sigma-70 factor, ECF subfamily</fullName>
    </submittedName>
</protein>
<dbReference type="AlphaFoldDB" id="A0A1H4GC40"/>
<organism evidence="7 8">
    <name type="scientific">Pedobacter hartonius</name>
    <dbReference type="NCBI Taxonomy" id="425514"/>
    <lineage>
        <taxon>Bacteria</taxon>
        <taxon>Pseudomonadati</taxon>
        <taxon>Bacteroidota</taxon>
        <taxon>Sphingobacteriia</taxon>
        <taxon>Sphingobacteriales</taxon>
        <taxon>Sphingobacteriaceae</taxon>
        <taxon>Pedobacter</taxon>
    </lineage>
</organism>
<dbReference type="GO" id="GO:0016987">
    <property type="term" value="F:sigma factor activity"/>
    <property type="evidence" value="ECO:0007669"/>
    <property type="project" value="UniProtKB-KW"/>
</dbReference>
<dbReference type="PANTHER" id="PTHR43133:SF46">
    <property type="entry name" value="RNA POLYMERASE SIGMA-70 FACTOR ECF SUBFAMILY"/>
    <property type="match status" value="1"/>
</dbReference>
<reference evidence="7 8" key="1">
    <citation type="submission" date="2016-10" db="EMBL/GenBank/DDBJ databases">
        <authorList>
            <person name="de Groot N.N."/>
        </authorList>
    </citation>
    <scope>NUCLEOTIDE SEQUENCE [LARGE SCALE GENOMIC DNA]</scope>
    <source>
        <strain evidence="7 8">DSM 19033</strain>
    </source>
</reference>
<feature type="domain" description="RNA polymerase sigma factor 70 region 4 type 2" evidence="6">
    <location>
        <begin position="123"/>
        <end position="171"/>
    </location>
</feature>
<comment type="similarity">
    <text evidence="1">Belongs to the sigma-70 factor family. ECF subfamily.</text>
</comment>
<dbReference type="GO" id="GO:0006352">
    <property type="term" value="P:DNA-templated transcription initiation"/>
    <property type="evidence" value="ECO:0007669"/>
    <property type="project" value="InterPro"/>
</dbReference>
<accession>A0A1H4GC40</accession>
<dbReference type="InterPro" id="IPR036388">
    <property type="entry name" value="WH-like_DNA-bd_sf"/>
</dbReference>
<evidence type="ECO:0000256" key="2">
    <source>
        <dbReference type="ARBA" id="ARBA00023015"/>
    </source>
</evidence>
<dbReference type="OrthoDB" id="659948at2"/>
<keyword evidence="2" id="KW-0805">Transcription regulation</keyword>
<dbReference type="InterPro" id="IPR013249">
    <property type="entry name" value="RNA_pol_sigma70_r4_t2"/>
</dbReference>
<keyword evidence="8" id="KW-1185">Reference proteome</keyword>
<name>A0A1H4GC40_9SPHI</name>
<evidence type="ECO:0000259" key="5">
    <source>
        <dbReference type="Pfam" id="PF04542"/>
    </source>
</evidence>
<dbReference type="STRING" id="425514.SAMN05443550_109170"/>
<dbReference type="Pfam" id="PF04542">
    <property type="entry name" value="Sigma70_r2"/>
    <property type="match status" value="1"/>
</dbReference>
<sequence>MKKLSDEELFTMIRLDNERAFTAVFDRYNQPLFRHVYQRTGSETETEEILQNIFISLWKNRQTIVIKDSIRPYLMGAAKRSVFAYYSRTAVEIEHSQLLLARAEPFEYPAEEFMIARELETILDHEVEKMPSTMRQIFLLSRKEHLSVREIASMLSVSEQTVKNNITLASKILRGKLSARHMIQLIPFLLFLS</sequence>
<dbReference type="Gene3D" id="1.10.1740.10">
    <property type="match status" value="1"/>
</dbReference>
<dbReference type="InterPro" id="IPR013324">
    <property type="entry name" value="RNA_pol_sigma_r3/r4-like"/>
</dbReference>
<dbReference type="NCBIfam" id="TIGR02937">
    <property type="entry name" value="sigma70-ECF"/>
    <property type="match status" value="1"/>
</dbReference>
<dbReference type="InterPro" id="IPR014284">
    <property type="entry name" value="RNA_pol_sigma-70_dom"/>
</dbReference>
<dbReference type="SUPFAM" id="SSF88659">
    <property type="entry name" value="Sigma3 and sigma4 domains of RNA polymerase sigma factors"/>
    <property type="match status" value="1"/>
</dbReference>
<dbReference type="RefSeq" id="WP_090558498.1">
    <property type="nucleotide sequence ID" value="NZ_FNRA01000009.1"/>
</dbReference>
<dbReference type="InterPro" id="IPR039425">
    <property type="entry name" value="RNA_pol_sigma-70-like"/>
</dbReference>
<evidence type="ECO:0000259" key="6">
    <source>
        <dbReference type="Pfam" id="PF08281"/>
    </source>
</evidence>
<feature type="domain" description="RNA polymerase sigma-70 region 2" evidence="5">
    <location>
        <begin position="25"/>
        <end position="88"/>
    </location>
</feature>
<dbReference type="Pfam" id="PF08281">
    <property type="entry name" value="Sigma70_r4_2"/>
    <property type="match status" value="1"/>
</dbReference>
<gene>
    <name evidence="7" type="ORF">SAMN05443550_109170</name>
</gene>
<evidence type="ECO:0000256" key="1">
    <source>
        <dbReference type="ARBA" id="ARBA00010641"/>
    </source>
</evidence>
<dbReference type="SUPFAM" id="SSF88946">
    <property type="entry name" value="Sigma2 domain of RNA polymerase sigma factors"/>
    <property type="match status" value="1"/>
</dbReference>
<keyword evidence="3" id="KW-0731">Sigma factor</keyword>
<dbReference type="PANTHER" id="PTHR43133">
    <property type="entry name" value="RNA POLYMERASE ECF-TYPE SIGMA FACTO"/>
    <property type="match status" value="1"/>
</dbReference>
<keyword evidence="4" id="KW-0804">Transcription</keyword>